<dbReference type="OrthoDB" id="5028020at2759"/>
<sequence length="473" mass="54638">MDAQDKRDNGSDGSFQIFQDAEAAESQPAPNAEEHVQDTQTSLASLEDPFAVVKDKPKENTTEASSSKTPKQPRKARSKNNPMDMSAKDFKELMVQYRLDHHRARAQVVHTTGQVDQTAFWSPQWAGVSTAEEGMNIFDGFDRMWFIPFDMTTPLPLDKQEIADDLQKRNRTLHNAYGIKVAKDGRFYERLTHSFQEEVKETCRHRWDTNFHEPNLDPTEWNDVRNNFDLSQMARMIAEARLTTGKEQLPGYYQVMVLDLGIHGKITCQRASLPTDVGMDGILSRLNSWYPLDDEHSRNIINAFRHKLEIILKRGDEAQKKKAQVISRQTDGFTQVEYPKSERSSWIFKLRFYANFTLPPGKGPDEIRTWTQLKQETYGELLDGVRAKKHPVFVRPWKIRLRRVWPTLDELERQAEVTFGETGLLSEQLDVVDELFACRTDEEMQQAARFKQALDRTKFALLGTEHPCINDNE</sequence>
<comment type="caution">
    <text evidence="2">The sequence shown here is derived from an EMBL/GenBank/DDBJ whole genome shotgun (WGS) entry which is preliminary data.</text>
</comment>
<keyword evidence="3" id="KW-1185">Reference proteome</keyword>
<gene>
    <name evidence="2" type="ORF">F53441_4157</name>
</gene>
<organism evidence="2 3">
    <name type="scientific">Fusarium austroafricanum</name>
    <dbReference type="NCBI Taxonomy" id="2364996"/>
    <lineage>
        <taxon>Eukaryota</taxon>
        <taxon>Fungi</taxon>
        <taxon>Dikarya</taxon>
        <taxon>Ascomycota</taxon>
        <taxon>Pezizomycotina</taxon>
        <taxon>Sordariomycetes</taxon>
        <taxon>Hypocreomycetidae</taxon>
        <taxon>Hypocreales</taxon>
        <taxon>Nectriaceae</taxon>
        <taxon>Fusarium</taxon>
        <taxon>Fusarium concolor species complex</taxon>
    </lineage>
</organism>
<protein>
    <submittedName>
        <fullName evidence="2">Uncharacterized protein</fullName>
    </submittedName>
</protein>
<dbReference type="AlphaFoldDB" id="A0A8H4KKX9"/>
<dbReference type="Proteomes" id="UP000605986">
    <property type="component" value="Unassembled WGS sequence"/>
</dbReference>
<evidence type="ECO:0000313" key="2">
    <source>
        <dbReference type="EMBL" id="KAF4453097.1"/>
    </source>
</evidence>
<feature type="compositionally biased region" description="Basic and acidic residues" evidence="1">
    <location>
        <begin position="1"/>
        <end position="10"/>
    </location>
</feature>
<dbReference type="EMBL" id="JAADJG010000163">
    <property type="protein sequence ID" value="KAF4453097.1"/>
    <property type="molecule type" value="Genomic_DNA"/>
</dbReference>
<feature type="region of interest" description="Disordered" evidence="1">
    <location>
        <begin position="1"/>
        <end position="87"/>
    </location>
</feature>
<proteinExistence type="predicted"/>
<accession>A0A8H4KKX9</accession>
<name>A0A8H4KKX9_9HYPO</name>
<evidence type="ECO:0000313" key="3">
    <source>
        <dbReference type="Proteomes" id="UP000605986"/>
    </source>
</evidence>
<evidence type="ECO:0000256" key="1">
    <source>
        <dbReference type="SAM" id="MobiDB-lite"/>
    </source>
</evidence>
<reference evidence="2" key="1">
    <citation type="submission" date="2020-01" db="EMBL/GenBank/DDBJ databases">
        <title>Identification and distribution of gene clusters putatively required for synthesis of sphingolipid metabolism inhibitors in phylogenetically diverse species of the filamentous fungus Fusarium.</title>
        <authorList>
            <person name="Kim H.-S."/>
            <person name="Busman M."/>
            <person name="Brown D.W."/>
            <person name="Divon H."/>
            <person name="Uhlig S."/>
            <person name="Proctor R.H."/>
        </authorList>
    </citation>
    <scope>NUCLEOTIDE SEQUENCE</scope>
    <source>
        <strain evidence="2">NRRL 53441</strain>
    </source>
</reference>